<feature type="compositionally biased region" description="Basic residues" evidence="1">
    <location>
        <begin position="234"/>
        <end position="252"/>
    </location>
</feature>
<dbReference type="AlphaFoldDB" id="A0A919SYL4"/>
<feature type="domain" description="PhoD-like phosphatase metallophosphatase" evidence="2">
    <location>
        <begin position="67"/>
        <end position="154"/>
    </location>
</feature>
<dbReference type="Gene3D" id="3.60.21.70">
    <property type="entry name" value="PhoD-like phosphatase"/>
    <property type="match status" value="1"/>
</dbReference>
<evidence type="ECO:0000313" key="4">
    <source>
        <dbReference type="Proteomes" id="UP000680865"/>
    </source>
</evidence>
<organism evidence="3 4">
    <name type="scientific">Winogradskya consettensis</name>
    <dbReference type="NCBI Taxonomy" id="113560"/>
    <lineage>
        <taxon>Bacteria</taxon>
        <taxon>Bacillati</taxon>
        <taxon>Actinomycetota</taxon>
        <taxon>Actinomycetes</taxon>
        <taxon>Micromonosporales</taxon>
        <taxon>Micromonosporaceae</taxon>
        <taxon>Winogradskya</taxon>
    </lineage>
</organism>
<dbReference type="PANTHER" id="PTHR43606">
    <property type="entry name" value="PHOSPHATASE, PUTATIVE (AFU_ORTHOLOGUE AFUA_6G08710)-RELATED"/>
    <property type="match status" value="1"/>
</dbReference>
<dbReference type="InterPro" id="IPR052900">
    <property type="entry name" value="Phospholipid_Metab_Enz"/>
</dbReference>
<keyword evidence="4" id="KW-1185">Reference proteome</keyword>
<reference evidence="3" key="1">
    <citation type="submission" date="2021-03" db="EMBL/GenBank/DDBJ databases">
        <title>Whole genome shotgun sequence of Actinoplanes consettensis NBRC 14913.</title>
        <authorList>
            <person name="Komaki H."/>
            <person name="Tamura T."/>
        </authorList>
    </citation>
    <scope>NUCLEOTIDE SEQUENCE</scope>
    <source>
        <strain evidence="3">NBRC 14913</strain>
    </source>
</reference>
<feature type="compositionally biased region" description="Low complexity" evidence="1">
    <location>
        <begin position="216"/>
        <end position="233"/>
    </location>
</feature>
<evidence type="ECO:0000313" key="3">
    <source>
        <dbReference type="EMBL" id="GIM81210.1"/>
    </source>
</evidence>
<dbReference type="Proteomes" id="UP000680865">
    <property type="component" value="Unassembled WGS sequence"/>
</dbReference>
<protein>
    <recommendedName>
        <fullName evidence="2">PhoD-like phosphatase metallophosphatase domain-containing protein</fullName>
    </recommendedName>
</protein>
<name>A0A919SYL4_9ACTN</name>
<dbReference type="InterPro" id="IPR038607">
    <property type="entry name" value="PhoD-like_sf"/>
</dbReference>
<feature type="region of interest" description="Disordered" evidence="1">
    <location>
        <begin position="216"/>
        <end position="258"/>
    </location>
</feature>
<dbReference type="PANTHER" id="PTHR43606:SF2">
    <property type="entry name" value="ALKALINE PHOSPHATASE FAMILY PROTEIN (AFU_ORTHOLOGUE AFUA_5G03860)"/>
    <property type="match status" value="1"/>
</dbReference>
<gene>
    <name evidence="3" type="ORF">Aco04nite_75420</name>
</gene>
<evidence type="ECO:0000256" key="1">
    <source>
        <dbReference type="SAM" id="MobiDB-lite"/>
    </source>
</evidence>
<comment type="caution">
    <text evidence="3">The sequence shown here is derived from an EMBL/GenBank/DDBJ whole genome shotgun (WGS) entry which is preliminary data.</text>
</comment>
<sequence length="300" mass="33720">MRGAGGWSRHPVEVSWQIARDERFRHRALRSGPAPAGRTETVPTRSARGQLSFGIVNCQDFQNGYWQAYRARHAQYKSDPALRASHAAFPWIVMWDDHETENNYASLVDEIDDTGAAHQNTHQFARPRVAAYQAYYAHIPIRASLRPGSPDLRIIQSTWLSELHLDFDHPDRTPVAVEITATSISSDFPAAYDAPIKAINPTLKPQRPLLRRLPPLLPTAAPSTRALGAPTPARWRRSPSARPRSPRPRHTWSRLAPPACTQADLRTLQVRRALAARNGQRFAVYRLCRLCASGASRRLV</sequence>
<dbReference type="InterPro" id="IPR018946">
    <property type="entry name" value="PhoD-like_MPP"/>
</dbReference>
<dbReference type="Pfam" id="PF09423">
    <property type="entry name" value="PhoD"/>
    <property type="match status" value="1"/>
</dbReference>
<accession>A0A919SYL4</accession>
<dbReference type="EMBL" id="BOQP01000046">
    <property type="protein sequence ID" value="GIM81210.1"/>
    <property type="molecule type" value="Genomic_DNA"/>
</dbReference>
<evidence type="ECO:0000259" key="2">
    <source>
        <dbReference type="Pfam" id="PF09423"/>
    </source>
</evidence>
<proteinExistence type="predicted"/>